<feature type="signal peptide" evidence="1">
    <location>
        <begin position="1"/>
        <end position="21"/>
    </location>
</feature>
<dbReference type="AlphaFoldDB" id="A0AAE0LE49"/>
<dbReference type="EMBL" id="LGRX02003541">
    <property type="protein sequence ID" value="KAK3282106.1"/>
    <property type="molecule type" value="Genomic_DNA"/>
</dbReference>
<organism evidence="2 3">
    <name type="scientific">Cymbomonas tetramitiformis</name>
    <dbReference type="NCBI Taxonomy" id="36881"/>
    <lineage>
        <taxon>Eukaryota</taxon>
        <taxon>Viridiplantae</taxon>
        <taxon>Chlorophyta</taxon>
        <taxon>Pyramimonadophyceae</taxon>
        <taxon>Pyramimonadales</taxon>
        <taxon>Pyramimonadaceae</taxon>
        <taxon>Cymbomonas</taxon>
    </lineage>
</organism>
<protein>
    <submittedName>
        <fullName evidence="2">Uncharacterized protein</fullName>
    </submittedName>
</protein>
<keyword evidence="3" id="KW-1185">Reference proteome</keyword>
<comment type="caution">
    <text evidence="2">The sequence shown here is derived from an EMBL/GenBank/DDBJ whole genome shotgun (WGS) entry which is preliminary data.</text>
</comment>
<proteinExistence type="predicted"/>
<reference evidence="2 3" key="1">
    <citation type="journal article" date="2015" name="Genome Biol. Evol.">
        <title>Comparative Genomics of a Bacterivorous Green Alga Reveals Evolutionary Causalities and Consequences of Phago-Mixotrophic Mode of Nutrition.</title>
        <authorList>
            <person name="Burns J.A."/>
            <person name="Paasch A."/>
            <person name="Narechania A."/>
            <person name="Kim E."/>
        </authorList>
    </citation>
    <scope>NUCLEOTIDE SEQUENCE [LARGE SCALE GENOMIC DNA]</scope>
    <source>
        <strain evidence="2 3">PLY_AMNH</strain>
    </source>
</reference>
<gene>
    <name evidence="2" type="ORF">CYMTET_10143</name>
</gene>
<evidence type="ECO:0000313" key="3">
    <source>
        <dbReference type="Proteomes" id="UP001190700"/>
    </source>
</evidence>
<accession>A0AAE0LE49</accession>
<feature type="chain" id="PRO_5042159801" evidence="1">
    <location>
        <begin position="22"/>
        <end position="452"/>
    </location>
</feature>
<keyword evidence="1" id="KW-0732">Signal</keyword>
<name>A0AAE0LE49_9CHLO</name>
<evidence type="ECO:0000256" key="1">
    <source>
        <dbReference type="SAM" id="SignalP"/>
    </source>
</evidence>
<dbReference type="Proteomes" id="UP001190700">
    <property type="component" value="Unassembled WGS sequence"/>
</dbReference>
<sequence length="452" mass="51249">MSGQLLYVVLSIATVVPLVRAQEPACTEERLEWFYKCAALNYTRPWIYFKSDHSENLLDGDLRDIQRIVNLGDMEAQRSGRIHRLLEHAYPSTWLADDADAAALKKFMADTQRGSTPPVPPLPRCGTVAAPKRAAIILRGESFRVGGVGDHYQADSLDNYNEYLVKSLQQKGYEVNIFVFLYRTENFNYDKTWKLFSDKLQPKLVTLVEVEDSRQAHMNIVSLVIFTNYCLAVNKVYDFVIYTRYDLLFKTPVLDMPDVRVDRFNFAWKEILGKWRQEQHIKSWKDVSGTTAKPDTFHAFHGAFTPCFLHAYGKEHVVAGANFMHSVYPNLKNTIGDENIGHLIDSYFDSNTEHGPLANPLYDLQRFVVTDRNHATEWWTDSCNSLSDFTKDSESGSYCCPLGTYCCPFTIRDCGNASGSEVKRSVKKNCVPKAPGENSGTSPADYVTCTLA</sequence>
<evidence type="ECO:0000313" key="2">
    <source>
        <dbReference type="EMBL" id="KAK3282106.1"/>
    </source>
</evidence>